<comment type="caution">
    <text evidence="2">The sequence shown here is derived from an EMBL/GenBank/DDBJ whole genome shotgun (WGS) entry which is preliminary data.</text>
</comment>
<name>A0AAE0F3D9_9CHLO</name>
<organism evidence="2 3">
    <name type="scientific">Cymbomonas tetramitiformis</name>
    <dbReference type="NCBI Taxonomy" id="36881"/>
    <lineage>
        <taxon>Eukaryota</taxon>
        <taxon>Viridiplantae</taxon>
        <taxon>Chlorophyta</taxon>
        <taxon>Pyramimonadophyceae</taxon>
        <taxon>Pyramimonadales</taxon>
        <taxon>Pyramimonadaceae</taxon>
        <taxon>Cymbomonas</taxon>
    </lineage>
</organism>
<dbReference type="GO" id="GO:0005930">
    <property type="term" value="C:axoneme"/>
    <property type="evidence" value="ECO:0007669"/>
    <property type="project" value="UniProtKB-SubCell"/>
</dbReference>
<dbReference type="AlphaFoldDB" id="A0AAE0F3D9"/>
<dbReference type="Proteomes" id="UP001190700">
    <property type="component" value="Unassembled WGS sequence"/>
</dbReference>
<keyword evidence="3" id="KW-1185">Reference proteome</keyword>
<dbReference type="SUPFAM" id="SSF52047">
    <property type="entry name" value="RNI-like"/>
    <property type="match status" value="1"/>
</dbReference>
<proteinExistence type="predicted"/>
<reference evidence="2 3" key="1">
    <citation type="journal article" date="2015" name="Genome Biol. Evol.">
        <title>Comparative Genomics of a Bacterivorous Green Alga Reveals Evolutionary Causalities and Consequences of Phago-Mixotrophic Mode of Nutrition.</title>
        <authorList>
            <person name="Burns J.A."/>
            <person name="Paasch A."/>
            <person name="Narechania A."/>
            <person name="Kim E."/>
        </authorList>
    </citation>
    <scope>NUCLEOTIDE SEQUENCE [LARGE SCALE GENOMIC DNA]</scope>
    <source>
        <strain evidence="2 3">PLY_AMNH</strain>
    </source>
</reference>
<dbReference type="InterPro" id="IPR032675">
    <property type="entry name" value="LRR_dom_sf"/>
</dbReference>
<accession>A0AAE0F3D9</accession>
<dbReference type="EMBL" id="LGRX02026798">
    <property type="protein sequence ID" value="KAK3250313.1"/>
    <property type="molecule type" value="Genomic_DNA"/>
</dbReference>
<protein>
    <submittedName>
        <fullName evidence="2">Uncharacterized protein</fullName>
    </submittedName>
</protein>
<evidence type="ECO:0000256" key="1">
    <source>
        <dbReference type="ARBA" id="ARBA00004430"/>
    </source>
</evidence>
<sequence>MGTAVWSGATDMERPLCLRWDGRGKESRDARHVSIAEARDAVLETGMATATAVHSVQATSKNLPALSSPRSAASWAVVQVDSEVKQSTMVVDLLLSNLASSRPDSAATADSCSQFQDKAPVLHEGMDLLHDSVEAGYTGISAYTRQCKESGEVCLTRVLEQLGQRQLMLSNVVLGDRGSQALAAALRVNTCLRHVDLGHGKLSAAAVTSLSEALLNNGSVTHLNLTGSSLDVPSTRALANIVDPSCYRALRIQEVARPAALHTPCGPRRGTCTAP</sequence>
<gene>
    <name evidence="2" type="ORF">CYMTET_40304</name>
</gene>
<comment type="subcellular location">
    <subcellularLocation>
        <location evidence="1">Cytoplasm</location>
        <location evidence="1">Cytoskeleton</location>
        <location evidence="1">Cilium axoneme</location>
    </subcellularLocation>
</comment>
<evidence type="ECO:0000313" key="3">
    <source>
        <dbReference type="Proteomes" id="UP001190700"/>
    </source>
</evidence>
<evidence type="ECO:0000313" key="2">
    <source>
        <dbReference type="EMBL" id="KAK3250313.1"/>
    </source>
</evidence>
<dbReference type="Gene3D" id="3.80.10.10">
    <property type="entry name" value="Ribonuclease Inhibitor"/>
    <property type="match status" value="1"/>
</dbReference>